<name>A0A7X5EZ83_9HYPH</name>
<proteinExistence type="predicted"/>
<dbReference type="Proteomes" id="UP000586722">
    <property type="component" value="Unassembled WGS sequence"/>
</dbReference>
<organism evidence="1 2">
    <name type="scientific">Pannonibacter tanglangensis</name>
    <dbReference type="NCBI Taxonomy" id="2750084"/>
    <lineage>
        <taxon>Bacteria</taxon>
        <taxon>Pseudomonadati</taxon>
        <taxon>Pseudomonadota</taxon>
        <taxon>Alphaproteobacteria</taxon>
        <taxon>Hyphomicrobiales</taxon>
        <taxon>Stappiaceae</taxon>
        <taxon>Pannonibacter</taxon>
    </lineage>
</organism>
<dbReference type="RefSeq" id="WP_161707513.1">
    <property type="nucleotide sequence ID" value="NZ_JAABLQ010000001.1"/>
</dbReference>
<keyword evidence="2" id="KW-1185">Reference proteome</keyword>
<sequence>MSLVLSRELRSIAITLPHADPAILDRIAAEVAALADLAAALECELQAHRLLERGQQTRQLAAEAVAGALTAVSTSADNVIRPVFRRTTEDDAC</sequence>
<accession>A0A7X5EZ83</accession>
<comment type="caution">
    <text evidence="1">The sequence shown here is derived from an EMBL/GenBank/DDBJ whole genome shotgun (WGS) entry which is preliminary data.</text>
</comment>
<reference evidence="2" key="1">
    <citation type="submission" date="2020-01" db="EMBL/GenBank/DDBJ databases">
        <authorList>
            <person name="Fang Y."/>
            <person name="Sun R."/>
            <person name="Nie L."/>
            <person name="He J."/>
            <person name="Hao L."/>
            <person name="Wang L."/>
            <person name="Su S."/>
            <person name="Lv E."/>
            <person name="Zhang Z."/>
            <person name="Xie R."/>
            <person name="Liu H."/>
        </authorList>
    </citation>
    <scope>NUCLEOTIDE SEQUENCE [LARGE SCALE GENOMIC DNA]</scope>
    <source>
        <strain evidence="2">XCT-53</strain>
    </source>
</reference>
<dbReference type="AlphaFoldDB" id="A0A7X5EZ83"/>
<evidence type="ECO:0000313" key="2">
    <source>
        <dbReference type="Proteomes" id="UP000586722"/>
    </source>
</evidence>
<evidence type="ECO:0000313" key="1">
    <source>
        <dbReference type="EMBL" id="NBN76783.1"/>
    </source>
</evidence>
<dbReference type="EMBL" id="JAABLQ010000001">
    <property type="protein sequence ID" value="NBN76783.1"/>
    <property type="molecule type" value="Genomic_DNA"/>
</dbReference>
<gene>
    <name evidence="1" type="ORF">GWI72_00710</name>
</gene>
<protein>
    <submittedName>
        <fullName evidence="1">Uncharacterized protein</fullName>
    </submittedName>
</protein>